<name>A0A8S2FID8_9BILA</name>
<dbReference type="EMBL" id="CAJOBA010053508">
    <property type="protein sequence ID" value="CAF4265539.1"/>
    <property type="molecule type" value="Genomic_DNA"/>
</dbReference>
<dbReference type="GO" id="GO:0005200">
    <property type="term" value="F:structural constituent of cytoskeleton"/>
    <property type="evidence" value="ECO:0007669"/>
    <property type="project" value="TreeGrafter"/>
</dbReference>
<reference evidence="4" key="1">
    <citation type="submission" date="2021-02" db="EMBL/GenBank/DDBJ databases">
        <authorList>
            <person name="Nowell W R."/>
        </authorList>
    </citation>
    <scope>NUCLEOTIDE SEQUENCE</scope>
</reference>
<dbReference type="Proteomes" id="UP000677228">
    <property type="component" value="Unassembled WGS sequence"/>
</dbReference>
<keyword evidence="1" id="KW-0403">Intermediate filament</keyword>
<accession>A0A8S2FID8</accession>
<dbReference type="EMBL" id="CAJNOK010031613">
    <property type="protein sequence ID" value="CAF1474261.1"/>
    <property type="molecule type" value="Genomic_DNA"/>
</dbReference>
<evidence type="ECO:0000313" key="4">
    <source>
        <dbReference type="EMBL" id="CAF1474261.1"/>
    </source>
</evidence>
<dbReference type="PANTHER" id="PTHR45652:SF21">
    <property type="entry name" value="ZINC FINGER CCCH DOMAIN-CONTAINING PROTEIN 13-LIKE ISOFORM X1"/>
    <property type="match status" value="1"/>
</dbReference>
<evidence type="ECO:0000313" key="5">
    <source>
        <dbReference type="EMBL" id="CAF4265539.1"/>
    </source>
</evidence>
<evidence type="ECO:0000256" key="2">
    <source>
        <dbReference type="ARBA" id="ARBA00023054"/>
    </source>
</evidence>
<keyword evidence="2" id="KW-0175">Coiled coil</keyword>
<dbReference type="InterPro" id="IPR039008">
    <property type="entry name" value="IF_rod_dom"/>
</dbReference>
<dbReference type="AlphaFoldDB" id="A0A8S2FID8"/>
<dbReference type="InterPro" id="IPR050405">
    <property type="entry name" value="Intermediate_filament"/>
</dbReference>
<dbReference type="GO" id="GO:0005737">
    <property type="term" value="C:cytoplasm"/>
    <property type="evidence" value="ECO:0007669"/>
    <property type="project" value="TreeGrafter"/>
</dbReference>
<dbReference type="Proteomes" id="UP000682733">
    <property type="component" value="Unassembled WGS sequence"/>
</dbReference>
<comment type="caution">
    <text evidence="4">The sequence shown here is derived from an EMBL/GenBank/DDBJ whole genome shotgun (WGS) entry which is preliminary data.</text>
</comment>
<evidence type="ECO:0000259" key="3">
    <source>
        <dbReference type="Pfam" id="PF00038"/>
    </source>
</evidence>
<proteinExistence type="predicted"/>
<dbReference type="SUPFAM" id="SSF64593">
    <property type="entry name" value="Intermediate filament protein, coiled coil region"/>
    <property type="match status" value="1"/>
</dbReference>
<protein>
    <recommendedName>
        <fullName evidence="3">IF rod domain-containing protein</fullName>
    </recommendedName>
</protein>
<dbReference type="GO" id="GO:0005882">
    <property type="term" value="C:intermediate filament"/>
    <property type="evidence" value="ECO:0007669"/>
    <property type="project" value="UniProtKB-KW"/>
</dbReference>
<feature type="domain" description="IF rod" evidence="3">
    <location>
        <begin position="47"/>
        <end position="159"/>
    </location>
</feature>
<gene>
    <name evidence="4" type="ORF">OVA965_LOCUS35782</name>
    <name evidence="5" type="ORF">TMI583_LOCUS36759</name>
</gene>
<dbReference type="GO" id="GO:0045109">
    <property type="term" value="P:intermediate filament organization"/>
    <property type="evidence" value="ECO:0007669"/>
    <property type="project" value="TreeGrafter"/>
</dbReference>
<dbReference type="PANTHER" id="PTHR45652">
    <property type="entry name" value="GLIAL FIBRILLARY ACIDIC PROTEIN"/>
    <property type="match status" value="1"/>
</dbReference>
<organism evidence="4 6">
    <name type="scientific">Didymodactylos carnosus</name>
    <dbReference type="NCBI Taxonomy" id="1234261"/>
    <lineage>
        <taxon>Eukaryota</taxon>
        <taxon>Metazoa</taxon>
        <taxon>Spiralia</taxon>
        <taxon>Gnathifera</taxon>
        <taxon>Rotifera</taxon>
        <taxon>Eurotatoria</taxon>
        <taxon>Bdelloidea</taxon>
        <taxon>Philodinida</taxon>
        <taxon>Philodinidae</taxon>
        <taxon>Didymodactylos</taxon>
    </lineage>
</organism>
<dbReference type="Pfam" id="PF00038">
    <property type="entry name" value="Filament"/>
    <property type="match status" value="1"/>
</dbReference>
<evidence type="ECO:0000313" key="6">
    <source>
        <dbReference type="Proteomes" id="UP000677228"/>
    </source>
</evidence>
<evidence type="ECO:0000256" key="1">
    <source>
        <dbReference type="ARBA" id="ARBA00022754"/>
    </source>
</evidence>
<sequence>MSSPTRVTTIRRTVVEQGRRTVPNTAVLDDGGKIMVIATVRGQHEYEKEELSKLNDRFLDYITRVRQLESINKRVQVELDDLRRLWGFDSSRVRQEYEAQIDKIRHSMETAVVTKAQSEIVMNRAEFDMLNYKRIHNDMLQWKDSDRSKISTLESAVKETQGQIGKPSSL</sequence>